<gene>
    <name evidence="1" type="ORF">LTRI10_LOCUS4992</name>
</gene>
<protein>
    <recommendedName>
        <fullName evidence="3">Gnk2-homologous domain-containing protein</fullName>
    </recommendedName>
</protein>
<dbReference type="Gene3D" id="3.30.430.20">
    <property type="entry name" value="Gnk2 domain, C-X8-C-X2-C motif"/>
    <property type="match status" value="1"/>
</dbReference>
<name>A0AAV2CNI3_9ROSI</name>
<reference evidence="1 2" key="1">
    <citation type="submission" date="2024-04" db="EMBL/GenBank/DDBJ databases">
        <authorList>
            <person name="Fracassetti M."/>
        </authorList>
    </citation>
    <scope>NUCLEOTIDE SEQUENCE [LARGE SCALE GENOMIC DNA]</scope>
</reference>
<evidence type="ECO:0008006" key="3">
    <source>
        <dbReference type="Google" id="ProtNLM"/>
    </source>
</evidence>
<evidence type="ECO:0000313" key="1">
    <source>
        <dbReference type="EMBL" id="CAL1357353.1"/>
    </source>
</evidence>
<dbReference type="AlphaFoldDB" id="A0AAV2CNI3"/>
<dbReference type="EMBL" id="OZ034813">
    <property type="protein sequence ID" value="CAL1357353.1"/>
    <property type="molecule type" value="Genomic_DNA"/>
</dbReference>
<organism evidence="1 2">
    <name type="scientific">Linum trigynum</name>
    <dbReference type="NCBI Taxonomy" id="586398"/>
    <lineage>
        <taxon>Eukaryota</taxon>
        <taxon>Viridiplantae</taxon>
        <taxon>Streptophyta</taxon>
        <taxon>Embryophyta</taxon>
        <taxon>Tracheophyta</taxon>
        <taxon>Spermatophyta</taxon>
        <taxon>Magnoliopsida</taxon>
        <taxon>eudicotyledons</taxon>
        <taxon>Gunneridae</taxon>
        <taxon>Pentapetalae</taxon>
        <taxon>rosids</taxon>
        <taxon>fabids</taxon>
        <taxon>Malpighiales</taxon>
        <taxon>Linaceae</taxon>
        <taxon>Linum</taxon>
    </lineage>
</organism>
<dbReference type="Proteomes" id="UP001497516">
    <property type="component" value="Chromosome 1"/>
</dbReference>
<dbReference type="InterPro" id="IPR038408">
    <property type="entry name" value="GNK2_sf"/>
</dbReference>
<accession>A0AAV2CNI3</accession>
<sequence length="139" mass="15467">MAMQVGRLDARMGTLLISSLVLTMINVGFHGSVIITAEAALDPLCGASSEWFCSPTDLDIPNAQDPLLQKLRVIRECDLANYRYVPLVAYVHTSCAHGHTCDDCLRRATQIMRENCPGKNGAQYGNEECCVRYEMYKFC</sequence>
<evidence type="ECO:0000313" key="2">
    <source>
        <dbReference type="Proteomes" id="UP001497516"/>
    </source>
</evidence>
<keyword evidence="2" id="KW-1185">Reference proteome</keyword>
<proteinExistence type="predicted"/>